<feature type="transmembrane region" description="Helical" evidence="8">
    <location>
        <begin position="12"/>
        <end position="37"/>
    </location>
</feature>
<dbReference type="Proteomes" id="UP000033079">
    <property type="component" value="Chromosome"/>
</dbReference>
<name>A0A0E3LQ05_METBA</name>
<keyword evidence="5 8" id="KW-0812">Transmembrane</keyword>
<dbReference type="SUPFAM" id="SSF81345">
    <property type="entry name" value="ABC transporter involved in vitamin B12 uptake, BtuC"/>
    <property type="match status" value="1"/>
</dbReference>
<evidence type="ECO:0000256" key="7">
    <source>
        <dbReference type="ARBA" id="ARBA00023136"/>
    </source>
</evidence>
<dbReference type="InterPro" id="IPR037294">
    <property type="entry name" value="ABC_BtuC-like"/>
</dbReference>
<evidence type="ECO:0000256" key="4">
    <source>
        <dbReference type="ARBA" id="ARBA00022475"/>
    </source>
</evidence>
<keyword evidence="6 8" id="KW-1133">Transmembrane helix</keyword>
<evidence type="ECO:0000256" key="6">
    <source>
        <dbReference type="ARBA" id="ARBA00022989"/>
    </source>
</evidence>
<dbReference type="RefSeq" id="WP_080941471.1">
    <property type="nucleotide sequence ID" value="NZ_CP009530.1"/>
</dbReference>
<evidence type="ECO:0000313" key="9">
    <source>
        <dbReference type="EMBL" id="AKB57431.1"/>
    </source>
</evidence>
<protein>
    <submittedName>
        <fullName evidence="9">Iron(III) dicitrate transport system permease protein FecD</fullName>
    </submittedName>
</protein>
<evidence type="ECO:0000256" key="3">
    <source>
        <dbReference type="ARBA" id="ARBA00022448"/>
    </source>
</evidence>
<evidence type="ECO:0000256" key="5">
    <source>
        <dbReference type="ARBA" id="ARBA00022692"/>
    </source>
</evidence>
<keyword evidence="4" id="KW-1003">Cell membrane</keyword>
<evidence type="ECO:0000313" key="10">
    <source>
        <dbReference type="Proteomes" id="UP000033079"/>
    </source>
</evidence>
<dbReference type="GeneID" id="77093005"/>
<evidence type="ECO:0000256" key="2">
    <source>
        <dbReference type="ARBA" id="ARBA00007935"/>
    </source>
</evidence>
<evidence type="ECO:0000256" key="1">
    <source>
        <dbReference type="ARBA" id="ARBA00004651"/>
    </source>
</evidence>
<comment type="similarity">
    <text evidence="2">Belongs to the binding-protein-dependent transport system permease family. FecCD subfamily.</text>
</comment>
<gene>
    <name evidence="9" type="ORF">MSBR2_0915</name>
</gene>
<dbReference type="HOGENOM" id="CLU_3113030_0_0_2"/>
<dbReference type="Pfam" id="PF01032">
    <property type="entry name" value="FecCD"/>
    <property type="match status" value="1"/>
</dbReference>
<keyword evidence="3" id="KW-0813">Transport</keyword>
<proteinExistence type="inferred from homology"/>
<dbReference type="KEGG" id="mbar:MSBR2_0915"/>
<keyword evidence="7 8" id="KW-0472">Membrane</keyword>
<accession>A0A0E3LQ05</accession>
<evidence type="ECO:0000256" key="8">
    <source>
        <dbReference type="SAM" id="Phobius"/>
    </source>
</evidence>
<dbReference type="GO" id="GO:0005886">
    <property type="term" value="C:plasma membrane"/>
    <property type="evidence" value="ECO:0007669"/>
    <property type="project" value="UniProtKB-SubCell"/>
</dbReference>
<reference evidence="9 10" key="1">
    <citation type="submission" date="2014-07" db="EMBL/GenBank/DDBJ databases">
        <title>Methanogenic archaea and the global carbon cycle.</title>
        <authorList>
            <person name="Henriksen J.R."/>
            <person name="Luke J."/>
            <person name="Reinhart S."/>
            <person name="Benedict M.N."/>
            <person name="Youngblut N.D."/>
            <person name="Metcalf M.E."/>
            <person name="Whitaker R.J."/>
            <person name="Metcalf W.W."/>
        </authorList>
    </citation>
    <scope>NUCLEOTIDE SEQUENCE [LARGE SCALE GENOMIC DNA]</scope>
    <source>
        <strain evidence="9 10">227</strain>
    </source>
</reference>
<dbReference type="Gene3D" id="1.10.3470.10">
    <property type="entry name" value="ABC transporter involved in vitamin B12 uptake, BtuC"/>
    <property type="match status" value="1"/>
</dbReference>
<dbReference type="InterPro" id="IPR000522">
    <property type="entry name" value="ABC_transptr_permease_BtuC"/>
</dbReference>
<sequence length="50" mass="5061">MQGALKNPLADPYMLGIASAAGFGAAIAIVFGTGIFAGKYLIVGNAFFSH</sequence>
<comment type="subcellular location">
    <subcellularLocation>
        <location evidence="1">Cell membrane</location>
        <topology evidence="1">Multi-pass membrane protein</topology>
    </subcellularLocation>
</comment>
<dbReference type="AlphaFoldDB" id="A0A0E3LQ05"/>
<organism evidence="9 10">
    <name type="scientific">Methanosarcina barkeri 227</name>
    <dbReference type="NCBI Taxonomy" id="1434106"/>
    <lineage>
        <taxon>Archaea</taxon>
        <taxon>Methanobacteriati</taxon>
        <taxon>Methanobacteriota</taxon>
        <taxon>Stenosarchaea group</taxon>
        <taxon>Methanomicrobia</taxon>
        <taxon>Methanosarcinales</taxon>
        <taxon>Methanosarcinaceae</taxon>
        <taxon>Methanosarcina</taxon>
    </lineage>
</organism>
<dbReference type="GO" id="GO:0022857">
    <property type="term" value="F:transmembrane transporter activity"/>
    <property type="evidence" value="ECO:0007669"/>
    <property type="project" value="InterPro"/>
</dbReference>
<dbReference type="PATRIC" id="fig|1434106.5.peg.1158"/>
<dbReference type="EMBL" id="CP009530">
    <property type="protein sequence ID" value="AKB57431.1"/>
    <property type="molecule type" value="Genomic_DNA"/>
</dbReference>